<feature type="binding site" evidence="3 4">
    <location>
        <position position="122"/>
    </location>
    <ligand>
        <name>Zn(2+)</name>
        <dbReference type="ChEBI" id="CHEBI:29105"/>
    </ligand>
</feature>
<dbReference type="RefSeq" id="WP_169625718.1">
    <property type="nucleotide sequence ID" value="NZ_JABBNT010000003.1"/>
</dbReference>
<feature type="binding site" evidence="3">
    <location>
        <position position="226"/>
    </location>
    <ligand>
        <name>NAD(+)</name>
        <dbReference type="ChEBI" id="CHEBI:57540"/>
    </ligand>
</feature>
<feature type="active site" description="Proton acceptor" evidence="3 4">
    <location>
        <position position="114"/>
    </location>
</feature>
<dbReference type="GO" id="GO:0017136">
    <property type="term" value="F:histone deacetylase activity, NAD-dependent"/>
    <property type="evidence" value="ECO:0007669"/>
    <property type="project" value="TreeGrafter"/>
</dbReference>
<dbReference type="PANTHER" id="PTHR11085">
    <property type="entry name" value="NAD-DEPENDENT PROTEIN DEACYLASE SIRTUIN-5, MITOCHONDRIAL-RELATED"/>
    <property type="match status" value="1"/>
</dbReference>
<name>A0A7Y0E188_9PROT</name>
<dbReference type="EMBL" id="JABBNT010000003">
    <property type="protein sequence ID" value="NMM45374.1"/>
    <property type="molecule type" value="Genomic_DNA"/>
</dbReference>
<comment type="caution">
    <text evidence="6">The sequence shown here is derived from an EMBL/GenBank/DDBJ whole genome shotgun (WGS) entry which is preliminary data.</text>
</comment>
<comment type="catalytic activity">
    <reaction evidence="3">
        <text>N(6)-succinyl-L-lysyl-[protein] + NAD(+) + H2O = 2''-O-succinyl-ADP-D-ribose + nicotinamide + L-lysyl-[protein]</text>
        <dbReference type="Rhea" id="RHEA:47668"/>
        <dbReference type="Rhea" id="RHEA-COMP:9752"/>
        <dbReference type="Rhea" id="RHEA-COMP:11877"/>
        <dbReference type="ChEBI" id="CHEBI:15377"/>
        <dbReference type="ChEBI" id="CHEBI:17154"/>
        <dbReference type="ChEBI" id="CHEBI:29969"/>
        <dbReference type="ChEBI" id="CHEBI:57540"/>
        <dbReference type="ChEBI" id="CHEBI:87830"/>
        <dbReference type="ChEBI" id="CHEBI:87832"/>
    </reaction>
</comment>
<dbReference type="SUPFAM" id="SSF52467">
    <property type="entry name" value="DHS-like NAD/FAD-binding domain"/>
    <property type="match status" value="1"/>
</dbReference>
<evidence type="ECO:0000256" key="3">
    <source>
        <dbReference type="HAMAP-Rule" id="MF_01121"/>
    </source>
</evidence>
<evidence type="ECO:0000256" key="4">
    <source>
        <dbReference type="PROSITE-ProRule" id="PRU00236"/>
    </source>
</evidence>
<reference evidence="6 7" key="1">
    <citation type="submission" date="2020-04" db="EMBL/GenBank/DDBJ databases">
        <title>Rhodospirillaceae bacterium KN72 isolated from deep sea.</title>
        <authorList>
            <person name="Zhang D.-C."/>
        </authorList>
    </citation>
    <scope>NUCLEOTIDE SEQUENCE [LARGE SCALE GENOMIC DNA]</scope>
    <source>
        <strain evidence="6 7">KN72</strain>
    </source>
</reference>
<dbReference type="Gene3D" id="3.40.50.1220">
    <property type="entry name" value="TPP-binding domain"/>
    <property type="match status" value="1"/>
</dbReference>
<dbReference type="InterPro" id="IPR003000">
    <property type="entry name" value="Sirtuin"/>
</dbReference>
<comment type="similarity">
    <text evidence="3">Belongs to the sirtuin family. Class III subfamily.</text>
</comment>
<dbReference type="GO" id="GO:0036054">
    <property type="term" value="F:protein-malonyllysine demalonylase activity"/>
    <property type="evidence" value="ECO:0007669"/>
    <property type="project" value="InterPro"/>
</dbReference>
<keyword evidence="7" id="KW-1185">Reference proteome</keyword>
<dbReference type="InterPro" id="IPR026590">
    <property type="entry name" value="Ssirtuin_cat_dom"/>
</dbReference>
<feature type="binding site" evidence="3">
    <location>
        <begin position="96"/>
        <end position="99"/>
    </location>
    <ligand>
        <name>NAD(+)</name>
        <dbReference type="ChEBI" id="CHEBI:57540"/>
    </ligand>
</feature>
<dbReference type="PROSITE" id="PS50305">
    <property type="entry name" value="SIRTUIN"/>
    <property type="match status" value="1"/>
</dbReference>
<keyword evidence="3" id="KW-0963">Cytoplasm</keyword>
<dbReference type="GO" id="GO:0005737">
    <property type="term" value="C:cytoplasm"/>
    <property type="evidence" value="ECO:0007669"/>
    <property type="project" value="UniProtKB-SubCell"/>
</dbReference>
<dbReference type="GO" id="GO:0036055">
    <property type="term" value="F:protein-succinyllysine desuccinylase activity"/>
    <property type="evidence" value="ECO:0007669"/>
    <property type="project" value="UniProtKB-UniRule"/>
</dbReference>
<accession>A0A7Y0E188</accession>
<dbReference type="InterPro" id="IPR050134">
    <property type="entry name" value="NAD-dep_sirtuin_deacylases"/>
</dbReference>
<feature type="domain" description="Deacetylase sirtuin-type" evidence="5">
    <location>
        <begin position="1"/>
        <end position="240"/>
    </location>
</feature>
<feature type="binding site" evidence="3">
    <location>
        <begin position="181"/>
        <end position="183"/>
    </location>
    <ligand>
        <name>NAD(+)</name>
        <dbReference type="ChEBI" id="CHEBI:57540"/>
    </ligand>
</feature>
<dbReference type="InterPro" id="IPR027546">
    <property type="entry name" value="Sirtuin_class_III"/>
</dbReference>
<keyword evidence="1" id="KW-0808">Transferase</keyword>
<keyword evidence="2 3" id="KW-0520">NAD</keyword>
<feature type="binding site" evidence="3">
    <location>
        <position position="62"/>
    </location>
    <ligand>
        <name>substrate</name>
    </ligand>
</feature>
<comment type="catalytic activity">
    <reaction evidence="3">
        <text>N(6)-acetyl-L-lysyl-[protein] + NAD(+) + H2O = 2''-O-acetyl-ADP-D-ribose + nicotinamide + L-lysyl-[protein]</text>
        <dbReference type="Rhea" id="RHEA:43636"/>
        <dbReference type="Rhea" id="RHEA-COMP:9752"/>
        <dbReference type="Rhea" id="RHEA-COMP:10731"/>
        <dbReference type="ChEBI" id="CHEBI:15377"/>
        <dbReference type="ChEBI" id="CHEBI:17154"/>
        <dbReference type="ChEBI" id="CHEBI:29969"/>
        <dbReference type="ChEBI" id="CHEBI:57540"/>
        <dbReference type="ChEBI" id="CHEBI:61930"/>
        <dbReference type="ChEBI" id="CHEBI:83767"/>
        <dbReference type="EC" id="2.3.1.286"/>
    </reaction>
</comment>
<dbReference type="EC" id="2.3.1.286" evidence="3"/>
<organism evidence="6 7">
    <name type="scientific">Pacificispira spongiicola</name>
    <dbReference type="NCBI Taxonomy" id="2729598"/>
    <lineage>
        <taxon>Bacteria</taxon>
        <taxon>Pseudomonadati</taxon>
        <taxon>Pseudomonadota</taxon>
        <taxon>Alphaproteobacteria</taxon>
        <taxon>Rhodospirillales</taxon>
        <taxon>Rhodospirillaceae</taxon>
        <taxon>Pacificispira</taxon>
    </lineage>
</organism>
<comment type="subcellular location">
    <subcellularLocation>
        <location evidence="3">Cytoplasm</location>
    </subcellularLocation>
</comment>
<evidence type="ECO:0000313" key="6">
    <source>
        <dbReference type="EMBL" id="NMM45374.1"/>
    </source>
</evidence>
<comment type="cofactor">
    <cofactor evidence="3">
        <name>Zn(2+)</name>
        <dbReference type="ChEBI" id="CHEBI:29105"/>
    </cofactor>
    <text evidence="3">Binds 1 zinc ion per subunit.</text>
</comment>
<dbReference type="InterPro" id="IPR029035">
    <property type="entry name" value="DHS-like_NAD/FAD-binding_dom"/>
</dbReference>
<comment type="function">
    <text evidence="3">NAD-dependent lysine deacetylase and desuccinylase that specifically removes acetyl and succinyl groups on target proteins. Modulates the activities of several proteins which are inactive in their acylated form.</text>
</comment>
<dbReference type="PANTHER" id="PTHR11085:SF4">
    <property type="entry name" value="NAD-DEPENDENT PROTEIN DEACYLASE"/>
    <property type="match status" value="1"/>
</dbReference>
<dbReference type="InterPro" id="IPR026591">
    <property type="entry name" value="Sirtuin_cat_small_dom_sf"/>
</dbReference>
<comment type="caution">
    <text evidence="3">Lacks conserved residue(s) required for the propagation of feature annotation.</text>
</comment>
<evidence type="ECO:0000259" key="5">
    <source>
        <dbReference type="PROSITE" id="PS50305"/>
    </source>
</evidence>
<protein>
    <recommendedName>
        <fullName evidence="3">NAD-dependent protein deacylase</fullName>
        <ecNumber evidence="3">2.3.1.286</ecNumber>
    </recommendedName>
    <alternativeName>
        <fullName evidence="3">Regulatory protein SIR2 homolog</fullName>
    </alternativeName>
</protein>
<feature type="binding site" evidence="3">
    <location>
        <begin position="208"/>
        <end position="210"/>
    </location>
    <ligand>
        <name>NAD(+)</name>
        <dbReference type="ChEBI" id="CHEBI:57540"/>
    </ligand>
</feature>
<sequence length="242" mass="25993">MATADAAFPIVVLTGAGISRESGLATFRDADGIWATVRIEDVATPEAFAADPARVHDFYNERRRGLLDPAVQPNAAHAALARLEKDWPGEVLIVTQNIDDLHERAGSRNLIHMHGELLKARCTRCQTVSAWGNDMSVKSACANCGTRGTMRPHIVWFGEMPFMMEEIYAALAKCGLFLSIGTSGNVYPAAGFVAAANETGRAQTVEINLEPSEGATLFQEGVYGPATETVPAVVDQILTYTA</sequence>
<keyword evidence="3 4" id="KW-0862">Zinc</keyword>
<gene>
    <name evidence="3" type="primary">cobB</name>
    <name evidence="6" type="ORF">HH303_12845</name>
</gene>
<feature type="binding site" evidence="3 4">
    <location>
        <position position="125"/>
    </location>
    <ligand>
        <name>Zn(2+)</name>
        <dbReference type="ChEBI" id="CHEBI:29105"/>
    </ligand>
</feature>
<keyword evidence="3 4" id="KW-0479">Metal-binding</keyword>
<evidence type="ECO:0000256" key="1">
    <source>
        <dbReference type="ARBA" id="ARBA00022679"/>
    </source>
</evidence>
<comment type="domain">
    <text evidence="3">2 residues (Tyr-59 and Arg-62) present in a large hydrophobic pocket are probably involved in substrate specificity. They are important for desuccinylation activity, but dispensable for deacetylation activity.</text>
</comment>
<feature type="binding site" evidence="3 4">
    <location>
        <position position="141"/>
    </location>
    <ligand>
        <name>Zn(2+)</name>
        <dbReference type="ChEBI" id="CHEBI:29105"/>
    </ligand>
</feature>
<dbReference type="GO" id="GO:0070403">
    <property type="term" value="F:NAD+ binding"/>
    <property type="evidence" value="ECO:0007669"/>
    <property type="project" value="UniProtKB-UniRule"/>
</dbReference>
<dbReference type="Pfam" id="PF02146">
    <property type="entry name" value="SIR2"/>
    <property type="match status" value="1"/>
</dbReference>
<evidence type="ECO:0000313" key="7">
    <source>
        <dbReference type="Proteomes" id="UP000539372"/>
    </source>
</evidence>
<dbReference type="GO" id="GO:0008270">
    <property type="term" value="F:zinc ion binding"/>
    <property type="evidence" value="ECO:0007669"/>
    <property type="project" value="UniProtKB-UniRule"/>
</dbReference>
<dbReference type="AlphaFoldDB" id="A0A7Y0E188"/>
<proteinExistence type="inferred from homology"/>
<dbReference type="Gene3D" id="3.30.1600.10">
    <property type="entry name" value="SIR2/SIRT2 'Small Domain"/>
    <property type="match status" value="1"/>
</dbReference>
<feature type="binding site" evidence="3 4">
    <location>
        <position position="144"/>
    </location>
    <ligand>
        <name>Zn(2+)</name>
        <dbReference type="ChEBI" id="CHEBI:29105"/>
    </ligand>
</feature>
<dbReference type="HAMAP" id="MF_01121">
    <property type="entry name" value="Sirtuin_ClassIII"/>
    <property type="match status" value="1"/>
</dbReference>
<evidence type="ECO:0000256" key="2">
    <source>
        <dbReference type="ARBA" id="ARBA00023027"/>
    </source>
</evidence>
<dbReference type="Proteomes" id="UP000539372">
    <property type="component" value="Unassembled WGS sequence"/>
</dbReference>
<dbReference type="CDD" id="cd01412">
    <property type="entry name" value="SIRT5_Af1_CobB"/>
    <property type="match status" value="1"/>
</dbReference>
<feature type="binding site" evidence="3">
    <location>
        <position position="59"/>
    </location>
    <ligand>
        <name>substrate</name>
    </ligand>
</feature>